<organism evidence="1 2">
    <name type="scientific">Streptomyces griseiscabiei</name>
    <dbReference type="NCBI Taxonomy" id="2993540"/>
    <lineage>
        <taxon>Bacteria</taxon>
        <taxon>Bacillati</taxon>
        <taxon>Actinomycetota</taxon>
        <taxon>Actinomycetes</taxon>
        <taxon>Kitasatosporales</taxon>
        <taxon>Streptomycetaceae</taxon>
        <taxon>Streptomyces</taxon>
    </lineage>
</organism>
<keyword evidence="2" id="KW-1185">Reference proteome</keyword>
<protein>
    <submittedName>
        <fullName evidence="1">Tetratricopeptide repeat protein</fullName>
    </submittedName>
</protein>
<evidence type="ECO:0000313" key="1">
    <source>
        <dbReference type="EMBL" id="MDX2910166.1"/>
    </source>
</evidence>
<dbReference type="Gene3D" id="1.25.40.10">
    <property type="entry name" value="Tetratricopeptide repeat domain"/>
    <property type="match status" value="1"/>
</dbReference>
<sequence>MSTEERMLRAEAAYERAVFAGDPSGLGDAERDLDAVEAELALTRGRLLHARFLEERASGASGAPGASGPERWEREGELFRHAADLFRALGDAGGEGRALLWVGIFHQVVRGDDRAAVPVLERARVLASEAGDRLTLSYALRHLGIAEHVAGRLESARDLLEESVQLRREVGFPAGVAANLVGLMYIAAAQGRREDALALAEEASALAGSADATAVVRQVDEARARLWSADPDTGVPHTEV</sequence>
<name>A0ABU4L372_9ACTN</name>
<dbReference type="RefSeq" id="WP_267299028.1">
    <property type="nucleotide sequence ID" value="NZ_JAGJBZ010000001.1"/>
</dbReference>
<reference evidence="1 2" key="1">
    <citation type="journal article" date="2023" name="Microb. Genom.">
        <title>Mesoterricola silvestris gen. nov., sp. nov., Mesoterricola sediminis sp. nov., Geothrix oryzae sp. nov., Geothrix edaphica sp. nov., Geothrix rubra sp. nov., and Geothrix limicola sp. nov., six novel members of Acidobacteriota isolated from soils.</title>
        <authorList>
            <person name="Weisberg A.J."/>
            <person name="Pearce E."/>
            <person name="Kramer C.G."/>
            <person name="Chang J.H."/>
            <person name="Clarke C.R."/>
        </authorList>
    </citation>
    <scope>NUCLEOTIDE SEQUENCE [LARGE SCALE GENOMIC DNA]</scope>
    <source>
        <strain evidence="1 2">NRRL_B-2795</strain>
    </source>
</reference>
<dbReference type="EMBL" id="JARAVY010000005">
    <property type="protein sequence ID" value="MDX2910166.1"/>
    <property type="molecule type" value="Genomic_DNA"/>
</dbReference>
<proteinExistence type="predicted"/>
<accession>A0ABU4L372</accession>
<gene>
    <name evidence="1" type="ORF">PV517_15815</name>
</gene>
<dbReference type="InterPro" id="IPR011990">
    <property type="entry name" value="TPR-like_helical_dom_sf"/>
</dbReference>
<comment type="caution">
    <text evidence="1">The sequence shown here is derived from an EMBL/GenBank/DDBJ whole genome shotgun (WGS) entry which is preliminary data.</text>
</comment>
<dbReference type="Proteomes" id="UP001271723">
    <property type="component" value="Unassembled WGS sequence"/>
</dbReference>
<evidence type="ECO:0000313" key="2">
    <source>
        <dbReference type="Proteomes" id="UP001271723"/>
    </source>
</evidence>
<dbReference type="SUPFAM" id="SSF48452">
    <property type="entry name" value="TPR-like"/>
    <property type="match status" value="1"/>
</dbReference>